<dbReference type="Proteomes" id="UP000030742">
    <property type="component" value="Unassembled WGS sequence"/>
</dbReference>
<feature type="domain" description="Ig-like" evidence="1">
    <location>
        <begin position="266"/>
        <end position="347"/>
    </location>
</feature>
<dbReference type="InterPro" id="IPR003598">
    <property type="entry name" value="Ig_sub2"/>
</dbReference>
<feature type="domain" description="Ig-like" evidence="1">
    <location>
        <begin position="29"/>
        <end position="132"/>
    </location>
</feature>
<organism evidence="2 3">
    <name type="scientific">Dendroctonus ponderosae</name>
    <name type="common">Mountain pine beetle</name>
    <dbReference type="NCBI Taxonomy" id="77166"/>
    <lineage>
        <taxon>Eukaryota</taxon>
        <taxon>Metazoa</taxon>
        <taxon>Ecdysozoa</taxon>
        <taxon>Arthropoda</taxon>
        <taxon>Hexapoda</taxon>
        <taxon>Insecta</taxon>
        <taxon>Pterygota</taxon>
        <taxon>Neoptera</taxon>
        <taxon>Endopterygota</taxon>
        <taxon>Coleoptera</taxon>
        <taxon>Polyphaga</taxon>
        <taxon>Cucujiformia</taxon>
        <taxon>Curculionidae</taxon>
        <taxon>Scolytinae</taxon>
        <taxon>Dendroctonus</taxon>
    </lineage>
</organism>
<dbReference type="Gene3D" id="2.60.40.10">
    <property type="entry name" value="Immunoglobulins"/>
    <property type="match status" value="3"/>
</dbReference>
<dbReference type="GO" id="GO:0005769">
    <property type="term" value="C:early endosome"/>
    <property type="evidence" value="ECO:0007669"/>
    <property type="project" value="TreeGrafter"/>
</dbReference>
<dbReference type="GO" id="GO:0042609">
    <property type="term" value="F:CD4 receptor binding"/>
    <property type="evidence" value="ECO:0007669"/>
    <property type="project" value="TreeGrafter"/>
</dbReference>
<dbReference type="SUPFAM" id="SSF48726">
    <property type="entry name" value="Immunoglobulin"/>
    <property type="match status" value="2"/>
</dbReference>
<dbReference type="GO" id="GO:0050859">
    <property type="term" value="P:negative regulation of B cell receptor signaling pathway"/>
    <property type="evidence" value="ECO:0007669"/>
    <property type="project" value="TreeGrafter"/>
</dbReference>
<dbReference type="GO" id="GO:0055037">
    <property type="term" value="C:recycling endosome"/>
    <property type="evidence" value="ECO:0007669"/>
    <property type="project" value="TreeGrafter"/>
</dbReference>
<dbReference type="GO" id="GO:0019903">
    <property type="term" value="F:protein phosphatase binding"/>
    <property type="evidence" value="ECO:0007669"/>
    <property type="project" value="TreeGrafter"/>
</dbReference>
<dbReference type="GO" id="GO:0070062">
    <property type="term" value="C:extracellular exosome"/>
    <property type="evidence" value="ECO:0007669"/>
    <property type="project" value="TreeGrafter"/>
</dbReference>
<feature type="domain" description="Ig-like" evidence="1">
    <location>
        <begin position="139"/>
        <end position="259"/>
    </location>
</feature>
<proteinExistence type="predicted"/>
<dbReference type="InterPro" id="IPR036179">
    <property type="entry name" value="Ig-like_dom_sf"/>
</dbReference>
<dbReference type="AlphaFoldDB" id="U4U7U2"/>
<dbReference type="SMART" id="SM00409">
    <property type="entry name" value="IG"/>
    <property type="match status" value="2"/>
</dbReference>
<evidence type="ECO:0000259" key="1">
    <source>
        <dbReference type="PROSITE" id="PS50835"/>
    </source>
</evidence>
<sequence>MGEYNCWLKNEVGMEQSEDSILLNVQYPPDVEVLMDPSTPVKARDKTNVMLECNVTSGNPSNLSKVRWFLDGELMKEFPECNYTSKDDSGGPFCGLDPTILSLERVDETFAGNYTCQGENVAGWGPISEPIELIVYYPPSPANIRSYPTKVVKGAEVNLECKVESAGRPDNVTYIWYRGSHQMTEITTSKHKIVPVGLETNSNFTCIAVNEGGQSDPATLFINVNAWPGNKLNRTAPNSNYTCQSESNQIGPGVSSTIEIAVDYPPEDVYVSTKIVKVIEGQAPNPVKCHGKGHPNLTYKWKKNSTAEPREYGEELRLGPMIRSDSGTYICEASNKHGTENAVVYFNVMCK</sequence>
<dbReference type="GO" id="GO:0033691">
    <property type="term" value="F:sialic acid binding"/>
    <property type="evidence" value="ECO:0007669"/>
    <property type="project" value="TreeGrafter"/>
</dbReference>
<protein>
    <recommendedName>
        <fullName evidence="1">Ig-like domain-containing protein</fullName>
    </recommendedName>
</protein>
<dbReference type="PANTHER" id="PTHR46958:SF1">
    <property type="entry name" value="B-CELL RECEPTOR CD22"/>
    <property type="match status" value="1"/>
</dbReference>
<evidence type="ECO:0000313" key="3">
    <source>
        <dbReference type="Proteomes" id="UP000030742"/>
    </source>
</evidence>
<dbReference type="InterPro" id="IPR007110">
    <property type="entry name" value="Ig-like_dom"/>
</dbReference>
<dbReference type="PANTHER" id="PTHR46958">
    <property type="entry name" value="B-CELL RECEPTOR CD22"/>
    <property type="match status" value="1"/>
</dbReference>
<name>U4U7U2_DENPD</name>
<reference evidence="2 3" key="1">
    <citation type="journal article" date="2013" name="Genome Biol.">
        <title>Draft genome of the mountain pine beetle, Dendroctonus ponderosae Hopkins, a major forest pest.</title>
        <authorList>
            <person name="Keeling C.I."/>
            <person name="Yuen M.M."/>
            <person name="Liao N.Y."/>
            <person name="Docking T.R."/>
            <person name="Chan S.K."/>
            <person name="Taylor G.A."/>
            <person name="Palmquist D.L."/>
            <person name="Jackman S.D."/>
            <person name="Nguyen A."/>
            <person name="Li M."/>
            <person name="Henderson H."/>
            <person name="Janes J.K."/>
            <person name="Zhao Y."/>
            <person name="Pandoh P."/>
            <person name="Moore R."/>
            <person name="Sperling F.A."/>
            <person name="Huber D.P."/>
            <person name="Birol I."/>
            <person name="Jones S.J."/>
            <person name="Bohlmann J."/>
        </authorList>
    </citation>
    <scope>NUCLEOTIDE SEQUENCE</scope>
</reference>
<dbReference type="EMBL" id="KB632060">
    <property type="protein sequence ID" value="ERL88388.1"/>
    <property type="molecule type" value="Genomic_DNA"/>
</dbReference>
<dbReference type="OrthoDB" id="6106100at2759"/>
<dbReference type="PROSITE" id="PS50835">
    <property type="entry name" value="IG_LIKE"/>
    <property type="match status" value="3"/>
</dbReference>
<dbReference type="Pfam" id="PF13927">
    <property type="entry name" value="Ig_3"/>
    <property type="match status" value="2"/>
</dbReference>
<dbReference type="Pfam" id="PF13895">
    <property type="entry name" value="Ig_2"/>
    <property type="match status" value="1"/>
</dbReference>
<evidence type="ECO:0000313" key="2">
    <source>
        <dbReference type="EMBL" id="ERL88388.1"/>
    </source>
</evidence>
<dbReference type="SMART" id="SM00408">
    <property type="entry name" value="IGc2"/>
    <property type="match status" value="3"/>
</dbReference>
<dbReference type="GO" id="GO:0009897">
    <property type="term" value="C:external side of plasma membrane"/>
    <property type="evidence" value="ECO:0007669"/>
    <property type="project" value="TreeGrafter"/>
</dbReference>
<dbReference type="InterPro" id="IPR013783">
    <property type="entry name" value="Ig-like_fold"/>
</dbReference>
<accession>U4U7U2</accession>
<gene>
    <name evidence="2" type="ORF">D910_05774</name>
</gene>
<dbReference type="InterPro" id="IPR003599">
    <property type="entry name" value="Ig_sub"/>
</dbReference>